<gene>
    <name evidence="2" type="ORF">L9F63_023736</name>
</gene>
<evidence type="ECO:0000256" key="1">
    <source>
        <dbReference type="SAM" id="Phobius"/>
    </source>
</evidence>
<keyword evidence="3" id="KW-1185">Reference proteome</keyword>
<keyword evidence="1" id="KW-0472">Membrane</keyword>
<dbReference type="AlphaFoldDB" id="A0AAD7ZJ61"/>
<name>A0AAD7ZJ61_DIPPU</name>
<evidence type="ECO:0000313" key="2">
    <source>
        <dbReference type="EMBL" id="KAJ9581087.1"/>
    </source>
</evidence>
<accession>A0AAD7ZJ61</accession>
<keyword evidence="1" id="KW-0812">Transmembrane</keyword>
<reference evidence="2" key="2">
    <citation type="submission" date="2023-05" db="EMBL/GenBank/DDBJ databases">
        <authorList>
            <person name="Fouks B."/>
        </authorList>
    </citation>
    <scope>NUCLEOTIDE SEQUENCE</scope>
    <source>
        <strain evidence="2">Stay&amp;Tobe</strain>
        <tissue evidence="2">Testes</tissue>
    </source>
</reference>
<sequence>DSHRSIAYRMKVRVEDDIVLLLIILKYVRRYYINIILLTHLPYACLFYPKLSQVLQ</sequence>
<dbReference type="EMBL" id="JASPKZ010008031">
    <property type="protein sequence ID" value="KAJ9581087.1"/>
    <property type="molecule type" value="Genomic_DNA"/>
</dbReference>
<protein>
    <submittedName>
        <fullName evidence="2">Uncharacterized protein</fullName>
    </submittedName>
</protein>
<feature type="non-terminal residue" evidence="2">
    <location>
        <position position="1"/>
    </location>
</feature>
<evidence type="ECO:0000313" key="3">
    <source>
        <dbReference type="Proteomes" id="UP001233999"/>
    </source>
</evidence>
<reference evidence="2" key="1">
    <citation type="journal article" date="2023" name="IScience">
        <title>Live-bearing cockroach genome reveals convergent evolutionary mechanisms linked to viviparity in insects and beyond.</title>
        <authorList>
            <person name="Fouks B."/>
            <person name="Harrison M.C."/>
            <person name="Mikhailova A.A."/>
            <person name="Marchal E."/>
            <person name="English S."/>
            <person name="Carruthers M."/>
            <person name="Jennings E.C."/>
            <person name="Chiamaka E.L."/>
            <person name="Frigard R.A."/>
            <person name="Pippel M."/>
            <person name="Attardo G.M."/>
            <person name="Benoit J.B."/>
            <person name="Bornberg-Bauer E."/>
            <person name="Tobe S.S."/>
        </authorList>
    </citation>
    <scope>NUCLEOTIDE SEQUENCE</scope>
    <source>
        <strain evidence="2">Stay&amp;Tobe</strain>
    </source>
</reference>
<proteinExistence type="predicted"/>
<comment type="caution">
    <text evidence="2">The sequence shown here is derived from an EMBL/GenBank/DDBJ whole genome shotgun (WGS) entry which is preliminary data.</text>
</comment>
<dbReference type="Proteomes" id="UP001233999">
    <property type="component" value="Unassembled WGS sequence"/>
</dbReference>
<feature type="transmembrane region" description="Helical" evidence="1">
    <location>
        <begin position="31"/>
        <end position="49"/>
    </location>
</feature>
<organism evidence="2 3">
    <name type="scientific">Diploptera punctata</name>
    <name type="common">Pacific beetle cockroach</name>
    <dbReference type="NCBI Taxonomy" id="6984"/>
    <lineage>
        <taxon>Eukaryota</taxon>
        <taxon>Metazoa</taxon>
        <taxon>Ecdysozoa</taxon>
        <taxon>Arthropoda</taxon>
        <taxon>Hexapoda</taxon>
        <taxon>Insecta</taxon>
        <taxon>Pterygota</taxon>
        <taxon>Neoptera</taxon>
        <taxon>Polyneoptera</taxon>
        <taxon>Dictyoptera</taxon>
        <taxon>Blattodea</taxon>
        <taxon>Blaberoidea</taxon>
        <taxon>Blaberidae</taxon>
        <taxon>Diplopterinae</taxon>
        <taxon>Diploptera</taxon>
    </lineage>
</organism>
<keyword evidence="1" id="KW-1133">Transmembrane helix</keyword>
<feature type="non-terminal residue" evidence="2">
    <location>
        <position position="56"/>
    </location>
</feature>